<reference evidence="1 2" key="1">
    <citation type="submission" date="2019-05" db="EMBL/GenBank/DDBJ databases">
        <title>Mycolicibacterium sphagni ENV482 genome assembly.</title>
        <authorList>
            <person name="Chen W."/>
            <person name="Faulkner N.W."/>
            <person name="Hyman M.R."/>
        </authorList>
    </citation>
    <scope>NUCLEOTIDE SEQUENCE [LARGE SCALE GENOMIC DNA]</scope>
    <source>
        <strain evidence="1 2">ENV482</strain>
    </source>
</reference>
<keyword evidence="2" id="KW-1185">Reference proteome</keyword>
<sequence length="444" mass="48088">MADPVDIERQLGTAKTYEQTILRIFTKKRQRGLAFNDVTDSGVTYFDTAANRQSLARAIAHSVADGQYQPQPVNLWVLDCNGKQRAAHMPAFVDHVVGSALFQLISHNACCYGLPGVYSYLPGTTNVAAMRALAAFVRSHRARVGPKGPPLYVLQSDFEHYGDNLPVGPDAALWPILREVVSLGSPKGAVSQNIWDLITTLTRPVVCAEDGALFTRVRGVAMGTPLVPILANLAVVPMDKAILSIDGIFYARYNDDFLIAHPDLDALHEADARIDALLDELGVKRKLQKEKRTALSATGRPATDDPAYGGRGRIDSLGLSVSYAGTMTVSPLRLRRFLGRVVGRINGAASALGPLPVHERARQLVAATNVMLDVANPFAVPGLASLLDSTTDRGALKDMDFRIARKIVQTATGRPGVRGFQVLPPVVLRKELGLVSLVHMRNQH</sequence>
<dbReference type="RefSeq" id="WP_174399582.1">
    <property type="nucleotide sequence ID" value="NZ_VBSB01000012.1"/>
</dbReference>
<protein>
    <recommendedName>
        <fullName evidence="3">Reverse transcriptase domain-containing protein</fullName>
    </recommendedName>
</protein>
<evidence type="ECO:0000313" key="2">
    <source>
        <dbReference type="Proteomes" id="UP000708347"/>
    </source>
</evidence>
<evidence type="ECO:0000313" key="1">
    <source>
        <dbReference type="EMBL" id="NTY61844.1"/>
    </source>
</evidence>
<dbReference type="EMBL" id="VBSB01000012">
    <property type="protein sequence ID" value="NTY61844.1"/>
    <property type="molecule type" value="Genomic_DNA"/>
</dbReference>
<organism evidence="1 2">
    <name type="scientific">Mycolicibacterium sphagni</name>
    <dbReference type="NCBI Taxonomy" id="1786"/>
    <lineage>
        <taxon>Bacteria</taxon>
        <taxon>Bacillati</taxon>
        <taxon>Actinomycetota</taxon>
        <taxon>Actinomycetes</taxon>
        <taxon>Mycobacteriales</taxon>
        <taxon>Mycobacteriaceae</taxon>
        <taxon>Mycolicibacterium</taxon>
    </lineage>
</organism>
<dbReference type="InterPro" id="IPR043502">
    <property type="entry name" value="DNA/RNA_pol_sf"/>
</dbReference>
<accession>A0ABX2K1A5</accession>
<gene>
    <name evidence="1" type="ORF">FEG63_20065</name>
</gene>
<name>A0ABX2K1A5_9MYCO</name>
<proteinExistence type="predicted"/>
<dbReference type="Proteomes" id="UP000708347">
    <property type="component" value="Unassembled WGS sequence"/>
</dbReference>
<evidence type="ECO:0008006" key="3">
    <source>
        <dbReference type="Google" id="ProtNLM"/>
    </source>
</evidence>
<dbReference type="SUPFAM" id="SSF56672">
    <property type="entry name" value="DNA/RNA polymerases"/>
    <property type="match status" value="1"/>
</dbReference>
<comment type="caution">
    <text evidence="1">The sequence shown here is derived from an EMBL/GenBank/DDBJ whole genome shotgun (WGS) entry which is preliminary data.</text>
</comment>